<comment type="caution">
    <text evidence="2">The sequence shown here is derived from an EMBL/GenBank/DDBJ whole genome shotgun (WGS) entry which is preliminary data.</text>
</comment>
<evidence type="ECO:0000313" key="2">
    <source>
        <dbReference type="EMBL" id="MFB9906278.1"/>
    </source>
</evidence>
<keyword evidence="3" id="KW-1185">Reference proteome</keyword>
<dbReference type="Proteomes" id="UP001589693">
    <property type="component" value="Unassembled WGS sequence"/>
</dbReference>
<keyword evidence="1" id="KW-0812">Transmembrane</keyword>
<keyword evidence="1" id="KW-1133">Transmembrane helix</keyword>
<reference evidence="2 3" key="1">
    <citation type="submission" date="2024-09" db="EMBL/GenBank/DDBJ databases">
        <authorList>
            <person name="Sun Q."/>
            <person name="Mori K."/>
        </authorList>
    </citation>
    <scope>NUCLEOTIDE SEQUENCE [LARGE SCALE GENOMIC DNA]</scope>
    <source>
        <strain evidence="2 3">TBRC 7907</strain>
    </source>
</reference>
<proteinExistence type="predicted"/>
<keyword evidence="1" id="KW-0472">Membrane</keyword>
<dbReference type="EMBL" id="JBHLZU010000018">
    <property type="protein sequence ID" value="MFB9906278.1"/>
    <property type="molecule type" value="Genomic_DNA"/>
</dbReference>
<name>A0ABV5ZZE2_9PSEU</name>
<accession>A0ABV5ZZE2</accession>
<protein>
    <submittedName>
        <fullName evidence="2">Uncharacterized protein</fullName>
    </submittedName>
</protein>
<gene>
    <name evidence="2" type="ORF">ACFFQA_20265</name>
</gene>
<evidence type="ECO:0000256" key="1">
    <source>
        <dbReference type="SAM" id="Phobius"/>
    </source>
</evidence>
<organism evidence="2 3">
    <name type="scientific">Allokutzneria oryzae</name>
    <dbReference type="NCBI Taxonomy" id="1378989"/>
    <lineage>
        <taxon>Bacteria</taxon>
        <taxon>Bacillati</taxon>
        <taxon>Actinomycetota</taxon>
        <taxon>Actinomycetes</taxon>
        <taxon>Pseudonocardiales</taxon>
        <taxon>Pseudonocardiaceae</taxon>
        <taxon>Allokutzneria</taxon>
    </lineage>
</organism>
<evidence type="ECO:0000313" key="3">
    <source>
        <dbReference type="Proteomes" id="UP001589693"/>
    </source>
</evidence>
<feature type="transmembrane region" description="Helical" evidence="1">
    <location>
        <begin position="27"/>
        <end position="48"/>
    </location>
</feature>
<sequence>MIVWIVLGAVALLTVNDVAPPVRVLATVVLLGAAVLYPLICAAFPYRVCRACRGSMRQASPVFGGFRECRACSGTGERLRLGARLARRRRDRVR</sequence>
<dbReference type="RefSeq" id="WP_377854311.1">
    <property type="nucleotide sequence ID" value="NZ_JBHLZU010000018.1"/>
</dbReference>